<comment type="catalytic activity">
    <reaction evidence="3">
        <text>2 GTP = 3',3'-c-di-GMP + 2 diphosphate</text>
        <dbReference type="Rhea" id="RHEA:24898"/>
        <dbReference type="ChEBI" id="CHEBI:33019"/>
        <dbReference type="ChEBI" id="CHEBI:37565"/>
        <dbReference type="ChEBI" id="CHEBI:58805"/>
        <dbReference type="EC" id="2.7.7.65"/>
    </reaction>
</comment>
<keyword evidence="4" id="KW-0812">Transmembrane</keyword>
<dbReference type="InterPro" id="IPR029787">
    <property type="entry name" value="Nucleotide_cyclase"/>
</dbReference>
<dbReference type="CDD" id="cd01949">
    <property type="entry name" value="GGDEF"/>
    <property type="match status" value="1"/>
</dbReference>
<dbReference type="InterPro" id="IPR050469">
    <property type="entry name" value="Diguanylate_Cyclase"/>
</dbReference>
<evidence type="ECO:0000313" key="6">
    <source>
        <dbReference type="EMBL" id="AOE48798.1"/>
    </source>
</evidence>
<dbReference type="SMART" id="SM00267">
    <property type="entry name" value="GGDEF"/>
    <property type="match status" value="1"/>
</dbReference>
<dbReference type="InterPro" id="IPR011990">
    <property type="entry name" value="TPR-like_helical_dom_sf"/>
</dbReference>
<evidence type="ECO:0000256" key="4">
    <source>
        <dbReference type="SAM" id="Phobius"/>
    </source>
</evidence>
<evidence type="ECO:0000313" key="7">
    <source>
        <dbReference type="Proteomes" id="UP000094147"/>
    </source>
</evidence>
<dbReference type="Proteomes" id="UP000094147">
    <property type="component" value="Chromosome"/>
</dbReference>
<proteinExistence type="predicted"/>
<accession>A0A1B3B7P2</accession>
<protein>
    <recommendedName>
        <fullName evidence="2">diguanylate cyclase</fullName>
        <ecNumber evidence="2">2.7.7.65</ecNumber>
    </recommendedName>
</protein>
<feature type="transmembrane region" description="Helical" evidence="4">
    <location>
        <begin position="471"/>
        <end position="491"/>
    </location>
</feature>
<dbReference type="InterPro" id="IPR019734">
    <property type="entry name" value="TPR_rpt"/>
</dbReference>
<dbReference type="InterPro" id="IPR000160">
    <property type="entry name" value="GGDEF_dom"/>
</dbReference>
<keyword evidence="4" id="KW-0472">Membrane</keyword>
<reference evidence="7" key="1">
    <citation type="submission" date="2015-08" db="EMBL/GenBank/DDBJ databases">
        <authorList>
            <person name="Kim K.M."/>
        </authorList>
    </citation>
    <scope>NUCLEOTIDE SEQUENCE [LARGE SCALE GENOMIC DNA]</scope>
    <source>
        <strain evidence="7">KCTC 23892</strain>
    </source>
</reference>
<gene>
    <name evidence="6" type="ORF">KS2013_66</name>
</gene>
<dbReference type="SUPFAM" id="SSF55073">
    <property type="entry name" value="Nucleotide cyclase"/>
    <property type="match status" value="1"/>
</dbReference>
<dbReference type="RefSeq" id="WP_068988290.1">
    <property type="nucleotide sequence ID" value="NZ_CP012418.1"/>
</dbReference>
<dbReference type="PANTHER" id="PTHR45138">
    <property type="entry name" value="REGULATORY COMPONENTS OF SENSORY TRANSDUCTION SYSTEM"/>
    <property type="match status" value="1"/>
</dbReference>
<evidence type="ECO:0000256" key="2">
    <source>
        <dbReference type="ARBA" id="ARBA00012528"/>
    </source>
</evidence>
<feature type="domain" description="GGDEF" evidence="5">
    <location>
        <begin position="534"/>
        <end position="666"/>
    </location>
</feature>
<name>A0A1B3B7P2_9GAMM</name>
<dbReference type="InterPro" id="IPR043128">
    <property type="entry name" value="Rev_trsase/Diguanyl_cyclase"/>
</dbReference>
<dbReference type="PROSITE" id="PS50887">
    <property type="entry name" value="GGDEF"/>
    <property type="match status" value="1"/>
</dbReference>
<dbReference type="Gene3D" id="1.25.40.10">
    <property type="entry name" value="Tetratricopeptide repeat domain"/>
    <property type="match status" value="1"/>
</dbReference>
<dbReference type="EMBL" id="CP012418">
    <property type="protein sequence ID" value="AOE48798.1"/>
    <property type="molecule type" value="Genomic_DNA"/>
</dbReference>
<evidence type="ECO:0000259" key="5">
    <source>
        <dbReference type="PROSITE" id="PS50887"/>
    </source>
</evidence>
<dbReference type="AlphaFoldDB" id="A0A1B3B7P2"/>
<sequence length="676" mass="77295">MLQTFTQQFLCFNKSYDVNRGRSSQSRIAFSNSNLRVIALLFFLLTSVSVSYATDASNAEDSLNEQQVAFDKLYESIDTGEVEIVTLEDRDEYMASLEAAIPEGDDIRRRRYEFYVCMTGYGFEFSKGIEVAEQYIAEAKQAEDQEAIARFYYCLAEFQASTSLWKNSIESINASIEASKSIGHKEYWAWGLAFRCSIRSLVGEFAESLVDCLKARELYGQANKEATGDELLFDIGIAYRRIGFNDKALEYFNEMEELAVDQGLLLGQIQTIIQKSFIFYNKEMYAEALDLQKKALELADEQEDYNGQAASARVAMAGTLIKLHRYSEAKQQLDQAQELINQFGITNSNEMIEMQMGMALDGLEQPELAVEYYDRAEDLMKRGGNRRYLSMLYEARSKNYEMLGQEKEALQMMQKHLELSRILEKDREQQQILVLRYQFDSERSDLENKKLVAEKKLKETEVEALKKTQRWQLVAIVLGGLLSLVLVILIVRQFGLSKRLKQQALTDSLTGVANRRHIESYCKTVLEQAKQHSADASIIVFDIDNFKQINDKHGHVVGDEVLKKLSEFCQTMLRQLDKLGRYGGEEFLVVLPQANLENAYQVAERLRLGLQQISFGSNDQPFNITVSLGVAEYDKNETMDQLIDRADEALYRAKSQGRNMALEAKSTRENKDKVDT</sequence>
<keyword evidence="7" id="KW-1185">Reference proteome</keyword>
<dbReference type="PANTHER" id="PTHR45138:SF9">
    <property type="entry name" value="DIGUANYLATE CYCLASE DGCM-RELATED"/>
    <property type="match status" value="1"/>
</dbReference>
<dbReference type="SUPFAM" id="SSF48452">
    <property type="entry name" value="TPR-like"/>
    <property type="match status" value="2"/>
</dbReference>
<evidence type="ECO:0000256" key="1">
    <source>
        <dbReference type="ARBA" id="ARBA00001946"/>
    </source>
</evidence>
<organism evidence="6 7">
    <name type="scientific">Kangiella sediminilitoris</name>
    <dbReference type="NCBI Taxonomy" id="1144748"/>
    <lineage>
        <taxon>Bacteria</taxon>
        <taxon>Pseudomonadati</taxon>
        <taxon>Pseudomonadota</taxon>
        <taxon>Gammaproteobacteria</taxon>
        <taxon>Kangiellales</taxon>
        <taxon>Kangiellaceae</taxon>
        <taxon>Kangiella</taxon>
    </lineage>
</organism>
<dbReference type="SMART" id="SM00028">
    <property type="entry name" value="TPR"/>
    <property type="match status" value="5"/>
</dbReference>
<keyword evidence="4" id="KW-1133">Transmembrane helix</keyword>
<dbReference type="Gene3D" id="3.30.70.270">
    <property type="match status" value="1"/>
</dbReference>
<dbReference type="KEGG" id="ksd:KS2013_66"/>
<comment type="cofactor">
    <cofactor evidence="1">
        <name>Mg(2+)</name>
        <dbReference type="ChEBI" id="CHEBI:18420"/>
    </cofactor>
</comment>
<dbReference type="FunFam" id="3.30.70.270:FF:000001">
    <property type="entry name" value="Diguanylate cyclase domain protein"/>
    <property type="match status" value="1"/>
</dbReference>
<dbReference type="STRING" id="1144748.KS2013_66"/>
<dbReference type="OrthoDB" id="6191081at2"/>
<evidence type="ECO:0000256" key="3">
    <source>
        <dbReference type="ARBA" id="ARBA00034247"/>
    </source>
</evidence>
<dbReference type="Pfam" id="PF00990">
    <property type="entry name" value="GGDEF"/>
    <property type="match status" value="1"/>
</dbReference>
<dbReference type="NCBIfam" id="TIGR00254">
    <property type="entry name" value="GGDEF"/>
    <property type="match status" value="1"/>
</dbReference>
<dbReference type="EC" id="2.7.7.65" evidence="2"/>
<dbReference type="GO" id="GO:0052621">
    <property type="term" value="F:diguanylate cyclase activity"/>
    <property type="evidence" value="ECO:0007669"/>
    <property type="project" value="UniProtKB-EC"/>
</dbReference>